<accession>A0A0F9FKV5</accession>
<evidence type="ECO:0000313" key="2">
    <source>
        <dbReference type="EMBL" id="KKL51697.1"/>
    </source>
</evidence>
<dbReference type="EMBL" id="LAZR01032156">
    <property type="protein sequence ID" value="KKL51697.1"/>
    <property type="molecule type" value="Genomic_DNA"/>
</dbReference>
<organism evidence="2">
    <name type="scientific">marine sediment metagenome</name>
    <dbReference type="NCBI Taxonomy" id="412755"/>
    <lineage>
        <taxon>unclassified sequences</taxon>
        <taxon>metagenomes</taxon>
        <taxon>ecological metagenomes</taxon>
    </lineage>
</organism>
<feature type="transmembrane region" description="Helical" evidence="1">
    <location>
        <begin position="77"/>
        <end position="98"/>
    </location>
</feature>
<sequence length="104" mass="12262">MDIPWAHILERAKVHIGMAPWVMMAVTWGFYRLGRKNPTWKLSGPWRYVVPWMASLLVIIPREAWDIWHGGHIVKSAFDMGEWALALGLAVFVLRWYVKWFPED</sequence>
<proteinExistence type="predicted"/>
<protein>
    <submittedName>
        <fullName evidence="2">Uncharacterized protein</fullName>
    </submittedName>
</protein>
<dbReference type="AlphaFoldDB" id="A0A0F9FKV5"/>
<comment type="caution">
    <text evidence="2">The sequence shown here is derived from an EMBL/GenBank/DDBJ whole genome shotgun (WGS) entry which is preliminary data.</text>
</comment>
<feature type="transmembrane region" description="Helical" evidence="1">
    <location>
        <begin position="46"/>
        <end position="65"/>
    </location>
</feature>
<keyword evidence="1" id="KW-0812">Transmembrane</keyword>
<name>A0A0F9FKV5_9ZZZZ</name>
<reference evidence="2" key="1">
    <citation type="journal article" date="2015" name="Nature">
        <title>Complex archaea that bridge the gap between prokaryotes and eukaryotes.</title>
        <authorList>
            <person name="Spang A."/>
            <person name="Saw J.H."/>
            <person name="Jorgensen S.L."/>
            <person name="Zaremba-Niedzwiedzka K."/>
            <person name="Martijn J."/>
            <person name="Lind A.E."/>
            <person name="van Eijk R."/>
            <person name="Schleper C."/>
            <person name="Guy L."/>
            <person name="Ettema T.J."/>
        </authorList>
    </citation>
    <scope>NUCLEOTIDE SEQUENCE</scope>
</reference>
<feature type="transmembrane region" description="Helical" evidence="1">
    <location>
        <begin position="12"/>
        <end position="31"/>
    </location>
</feature>
<keyword evidence="1" id="KW-1133">Transmembrane helix</keyword>
<keyword evidence="1" id="KW-0472">Membrane</keyword>
<gene>
    <name evidence="2" type="ORF">LCGC14_2292880</name>
</gene>
<evidence type="ECO:0000256" key="1">
    <source>
        <dbReference type="SAM" id="Phobius"/>
    </source>
</evidence>